<comment type="caution">
    <text evidence="3">The sequence shown here is derived from an EMBL/GenBank/DDBJ whole genome shotgun (WGS) entry which is preliminary data.</text>
</comment>
<dbReference type="Pfam" id="PF02384">
    <property type="entry name" value="N6_Mtase"/>
    <property type="match status" value="1"/>
</dbReference>
<dbReference type="PANTHER" id="PTHR42998:SF1">
    <property type="entry name" value="TYPE I RESTRICTION ENZYME HINDI METHYLASE SUBUNIT"/>
    <property type="match status" value="1"/>
</dbReference>
<proteinExistence type="predicted"/>
<dbReference type="PRINTS" id="PR00507">
    <property type="entry name" value="N12N6MTFRASE"/>
</dbReference>
<reference evidence="3 4" key="1">
    <citation type="journal article" date="2014" name="Int. J. Syst. Evol. Microbiol.">
        <title>Streptomyces hoynatensis sp. nov., isolated from deep marine sediment.</title>
        <authorList>
            <person name="Veyisoglu A."/>
            <person name="Sahin N."/>
        </authorList>
    </citation>
    <scope>NUCLEOTIDE SEQUENCE [LARGE SCALE GENOMIC DNA]</scope>
    <source>
        <strain evidence="3 4">KCTC 29097</strain>
    </source>
</reference>
<organism evidence="3 4">
    <name type="scientific">Streptomyces hoynatensis</name>
    <dbReference type="NCBI Taxonomy" id="1141874"/>
    <lineage>
        <taxon>Bacteria</taxon>
        <taxon>Bacillati</taxon>
        <taxon>Actinomycetota</taxon>
        <taxon>Actinomycetes</taxon>
        <taxon>Kitasatosporales</taxon>
        <taxon>Streptomycetaceae</taxon>
        <taxon>Streptomyces</taxon>
    </lineage>
</organism>
<keyword evidence="3" id="KW-0489">Methyltransferase</keyword>
<dbReference type="PANTHER" id="PTHR42998">
    <property type="entry name" value="TYPE I RESTRICTION ENZYME HINDVIIP M PROTEIN-RELATED"/>
    <property type="match status" value="1"/>
</dbReference>
<feature type="compositionally biased region" description="Low complexity" evidence="1">
    <location>
        <begin position="451"/>
        <end position="461"/>
    </location>
</feature>
<dbReference type="EMBL" id="RBAL01000037">
    <property type="protein sequence ID" value="RKN35153.1"/>
    <property type="molecule type" value="Genomic_DNA"/>
</dbReference>
<feature type="domain" description="DNA methylase adenine-specific" evidence="2">
    <location>
        <begin position="131"/>
        <end position="361"/>
    </location>
</feature>
<dbReference type="InterPro" id="IPR003356">
    <property type="entry name" value="DNA_methylase_A-5"/>
</dbReference>
<feature type="region of interest" description="Disordered" evidence="1">
    <location>
        <begin position="40"/>
        <end position="60"/>
    </location>
</feature>
<evidence type="ECO:0000259" key="2">
    <source>
        <dbReference type="Pfam" id="PF02384"/>
    </source>
</evidence>
<evidence type="ECO:0000256" key="1">
    <source>
        <dbReference type="SAM" id="MobiDB-lite"/>
    </source>
</evidence>
<dbReference type="Gene3D" id="3.40.50.150">
    <property type="entry name" value="Vaccinia Virus protein VP39"/>
    <property type="match status" value="1"/>
</dbReference>
<dbReference type="Proteomes" id="UP000272474">
    <property type="component" value="Unassembled WGS sequence"/>
</dbReference>
<dbReference type="GO" id="GO:0003677">
    <property type="term" value="F:DNA binding"/>
    <property type="evidence" value="ECO:0007669"/>
    <property type="project" value="InterPro"/>
</dbReference>
<evidence type="ECO:0000313" key="4">
    <source>
        <dbReference type="Proteomes" id="UP000272474"/>
    </source>
</evidence>
<dbReference type="AlphaFoldDB" id="A0A3A9YE80"/>
<keyword evidence="3" id="KW-0808">Transferase</keyword>
<dbReference type="InterPro" id="IPR029063">
    <property type="entry name" value="SAM-dependent_MTases_sf"/>
</dbReference>
<dbReference type="GO" id="GO:0032259">
    <property type="term" value="P:methylation"/>
    <property type="evidence" value="ECO:0007669"/>
    <property type="project" value="UniProtKB-KW"/>
</dbReference>
<keyword evidence="4" id="KW-1185">Reference proteome</keyword>
<feature type="region of interest" description="Disordered" evidence="1">
    <location>
        <begin position="1"/>
        <end position="20"/>
    </location>
</feature>
<dbReference type="OrthoDB" id="9784823at2"/>
<accession>A0A3A9YE80</accession>
<dbReference type="InterPro" id="IPR052916">
    <property type="entry name" value="Type-I_RE_MTase_Subunit"/>
</dbReference>
<dbReference type="CDD" id="cd02440">
    <property type="entry name" value="AdoMet_MTases"/>
    <property type="match status" value="1"/>
</dbReference>
<feature type="region of interest" description="Disordered" evidence="1">
    <location>
        <begin position="413"/>
        <end position="461"/>
    </location>
</feature>
<dbReference type="SUPFAM" id="SSF53335">
    <property type="entry name" value="S-adenosyl-L-methionine-dependent methyltransferases"/>
    <property type="match status" value="1"/>
</dbReference>
<dbReference type="GO" id="GO:0008170">
    <property type="term" value="F:N-methyltransferase activity"/>
    <property type="evidence" value="ECO:0007669"/>
    <property type="project" value="InterPro"/>
</dbReference>
<sequence length="461" mass="50081">MPAEPTNPTGPAEPREPADTITAAGIARLAGVGRAAVSNWRRRHPDFPQPVGGTDTSPTFSLPDIETWLRNQGKLAEIPLRERLWQLVETHPQGPAEALARTGEHLLDPHPTTDPLTHTATTLAAQTTPHETYEFLLRRHLDTATRHLTLTPPETAHLMAALAGPADTVLDPACGPATLLAAAHGTDGPPTTLYGQETDPQLARLAGLRLALHHTHHTSAVRTGDSLLADAYPDLAADAVLCHPPFNERNWGHDQLTYDPRWEHGLPARTESELAWVQHALARLRPGGTAVLLMPPAAASRRTGRRIRASLLRRGALRAVIALPPGAAPPHSLPLHLWILRKPSATPTPPTTPHLLLVDTATRHRPPTRGTLDWPTLHHTILSTWTTFDTHGHLPTQPGHHRALPVIDLLDDEVDLPPSSSQPPPPSPPPPPHPHRSLPLHLSPPFPPSHHPCFPYHPNST</sequence>
<evidence type="ECO:0000313" key="3">
    <source>
        <dbReference type="EMBL" id="RKN35153.1"/>
    </source>
</evidence>
<feature type="non-terminal residue" evidence="3">
    <location>
        <position position="461"/>
    </location>
</feature>
<feature type="compositionally biased region" description="Pro residues" evidence="1">
    <location>
        <begin position="420"/>
        <end position="432"/>
    </location>
</feature>
<name>A0A3A9YE80_9ACTN</name>
<gene>
    <name evidence="3" type="ORF">D7294_30910</name>
</gene>
<protein>
    <submittedName>
        <fullName evidence="3">SAM-dependent methyltransferase</fullName>
    </submittedName>
</protein>